<dbReference type="RefSeq" id="WP_296943203.1">
    <property type="nucleotide sequence ID" value="NZ_LT599032.1"/>
</dbReference>
<dbReference type="NCBIfam" id="TIGR00252">
    <property type="entry name" value="YraN family protein"/>
    <property type="match status" value="1"/>
</dbReference>
<dbReference type="Gene3D" id="3.40.1350.10">
    <property type="match status" value="1"/>
</dbReference>
<dbReference type="EMBL" id="FLUM01000003">
    <property type="protein sequence ID" value="SBW04987.1"/>
    <property type="molecule type" value="Genomic_DNA"/>
</dbReference>
<dbReference type="PANTHER" id="PTHR34039">
    <property type="entry name" value="UPF0102 PROTEIN YRAN"/>
    <property type="match status" value="1"/>
</dbReference>
<dbReference type="AlphaFoldDB" id="A0A212JZY3"/>
<evidence type="ECO:0000256" key="2">
    <source>
        <dbReference type="HAMAP-Rule" id="MF_00048"/>
    </source>
</evidence>
<dbReference type="HAMAP" id="MF_00048">
    <property type="entry name" value="UPF0102"/>
    <property type="match status" value="1"/>
</dbReference>
<name>A0A212JZY3_9BACT</name>
<organism evidence="3">
    <name type="scientific">uncultured Dysgonomonas sp</name>
    <dbReference type="NCBI Taxonomy" id="206096"/>
    <lineage>
        <taxon>Bacteria</taxon>
        <taxon>Pseudomonadati</taxon>
        <taxon>Bacteroidota</taxon>
        <taxon>Bacteroidia</taxon>
        <taxon>Bacteroidales</taxon>
        <taxon>Dysgonomonadaceae</taxon>
        <taxon>Dysgonomonas</taxon>
        <taxon>environmental samples</taxon>
    </lineage>
</organism>
<accession>A0A212JZY3</accession>
<dbReference type="NCBIfam" id="NF009154">
    <property type="entry name" value="PRK12497.3-3"/>
    <property type="match status" value="1"/>
</dbReference>
<gene>
    <name evidence="3" type="ORF">KL86DYS1_30987</name>
</gene>
<proteinExistence type="inferred from homology"/>
<dbReference type="SUPFAM" id="SSF52980">
    <property type="entry name" value="Restriction endonuclease-like"/>
    <property type="match status" value="1"/>
</dbReference>
<dbReference type="InterPro" id="IPR011335">
    <property type="entry name" value="Restrct_endonuc-II-like"/>
</dbReference>
<evidence type="ECO:0000256" key="1">
    <source>
        <dbReference type="ARBA" id="ARBA00006738"/>
    </source>
</evidence>
<dbReference type="GO" id="GO:0003676">
    <property type="term" value="F:nucleic acid binding"/>
    <property type="evidence" value="ECO:0007669"/>
    <property type="project" value="InterPro"/>
</dbReference>
<evidence type="ECO:0000313" key="3">
    <source>
        <dbReference type="EMBL" id="SBW04987.1"/>
    </source>
</evidence>
<dbReference type="NCBIfam" id="NF009150">
    <property type="entry name" value="PRK12497.1-3"/>
    <property type="match status" value="1"/>
</dbReference>
<reference evidence="3" key="1">
    <citation type="submission" date="2016-04" db="EMBL/GenBank/DDBJ databases">
        <authorList>
            <person name="Evans L.H."/>
            <person name="Alamgir A."/>
            <person name="Owens N."/>
            <person name="Weber N.D."/>
            <person name="Virtaneva K."/>
            <person name="Barbian K."/>
            <person name="Babar A."/>
            <person name="Rosenke K."/>
        </authorList>
    </citation>
    <scope>NUCLEOTIDE SEQUENCE</scope>
    <source>
        <strain evidence="3">86-1</strain>
    </source>
</reference>
<dbReference type="CDD" id="cd20736">
    <property type="entry name" value="PoNe_Nuclease"/>
    <property type="match status" value="1"/>
</dbReference>
<comment type="similarity">
    <text evidence="1 2">Belongs to the UPF0102 family.</text>
</comment>
<dbReference type="InterPro" id="IPR003509">
    <property type="entry name" value="UPF0102_YraN-like"/>
</dbReference>
<sequence>MAEHNDLGKKGEDAAEHYLRQKNYEIIERNWLYEKYEIDIIARNEEYIVFVEVKTRSSSQWGNPEEAVSKGKIKRIVEAADFYLREYDIDQPARFDVVAAIWNGKKFEIEHIDDAFLAPVN</sequence>
<protein>
    <recommendedName>
        <fullName evidence="2">UPF0102 protein KL86DYS1_30987</fullName>
    </recommendedName>
</protein>
<dbReference type="PANTHER" id="PTHR34039:SF1">
    <property type="entry name" value="UPF0102 PROTEIN YRAN"/>
    <property type="match status" value="1"/>
</dbReference>
<dbReference type="InterPro" id="IPR011856">
    <property type="entry name" value="tRNA_endonuc-like_dom_sf"/>
</dbReference>
<dbReference type="Pfam" id="PF02021">
    <property type="entry name" value="UPF0102"/>
    <property type="match status" value="1"/>
</dbReference>